<evidence type="ECO:0000256" key="2">
    <source>
        <dbReference type="ARBA" id="ARBA00023143"/>
    </source>
</evidence>
<dbReference type="PRINTS" id="PR00207">
    <property type="entry name" value="FLAGELLIN"/>
</dbReference>
<keyword evidence="6" id="KW-0966">Cell projection</keyword>
<dbReference type="PANTHER" id="PTHR42792:SF2">
    <property type="entry name" value="FLAGELLIN"/>
    <property type="match status" value="1"/>
</dbReference>
<feature type="domain" description="Flagellin N-terminal" evidence="4">
    <location>
        <begin position="4"/>
        <end position="136"/>
    </location>
</feature>
<dbReference type="InterPro" id="IPR046358">
    <property type="entry name" value="Flagellin_C"/>
</dbReference>
<dbReference type="RefSeq" id="WP_183818427.1">
    <property type="nucleotide sequence ID" value="NZ_JACHOB010000004.1"/>
</dbReference>
<dbReference type="AlphaFoldDB" id="A0A840I671"/>
<keyword evidence="2 3" id="KW-0975">Bacterial flagellum</keyword>
<evidence type="ECO:0000259" key="5">
    <source>
        <dbReference type="Pfam" id="PF00700"/>
    </source>
</evidence>
<dbReference type="EMBL" id="JACHOB010000004">
    <property type="protein sequence ID" value="MBB4659638.1"/>
    <property type="molecule type" value="Genomic_DNA"/>
</dbReference>
<dbReference type="Pfam" id="PF00669">
    <property type="entry name" value="Flagellin_N"/>
    <property type="match status" value="1"/>
</dbReference>
<dbReference type="InterPro" id="IPR001029">
    <property type="entry name" value="Flagellin_N"/>
</dbReference>
<comment type="caution">
    <text evidence="6">The sequence shown here is derived from an EMBL/GenBank/DDBJ whole genome shotgun (WGS) entry which is preliminary data.</text>
</comment>
<accession>A0A840I671</accession>
<dbReference type="PANTHER" id="PTHR42792">
    <property type="entry name" value="FLAGELLIN"/>
    <property type="match status" value="1"/>
</dbReference>
<sequence length="402" mass="40436">MTSINTNQSAMVALDTLQNINKSLQTVQSQISTGRKINTARDNAAVWAISTTMESDVAAFKTITDSLNLGAATVGVARSASETVTGLLKEMKSLIVSAAEENVDRTKIQTDITALRNQIADTVDAAQFNGLNLLKGGDSVSLLSSLNRDASNNVTADKIAVNRVDLTETAGVASTTNIASGEAGFVTDSGSGTLADGSGTPTTATLTFTGGDLAAGDLFSLTAGGVTVEYTASAGDTAADVASALKTAAEADAGFSADVALAISTSGDDTVLTVTNSGAATSAYSATAKTGGTAAGGLSGLADIDVTTTEGAAAALTSIETMLNTAIDASAGFGSAQKRVDIQNDFIGSLIDSLEIGVSALTDANLEEASARLQALQVQQQLGLQSLSIANQAPQSILSLFR</sequence>
<dbReference type="GO" id="GO:0005198">
    <property type="term" value="F:structural molecule activity"/>
    <property type="evidence" value="ECO:0007669"/>
    <property type="project" value="UniProtKB-UniRule"/>
</dbReference>
<evidence type="ECO:0000259" key="4">
    <source>
        <dbReference type="Pfam" id="PF00669"/>
    </source>
</evidence>
<feature type="domain" description="Flagellin C-terminal" evidence="5">
    <location>
        <begin position="318"/>
        <end position="401"/>
    </location>
</feature>
<evidence type="ECO:0000313" key="6">
    <source>
        <dbReference type="EMBL" id="MBB4659638.1"/>
    </source>
</evidence>
<dbReference type="GO" id="GO:0005576">
    <property type="term" value="C:extracellular region"/>
    <property type="evidence" value="ECO:0007669"/>
    <property type="project" value="UniProtKB-SubCell"/>
</dbReference>
<evidence type="ECO:0000256" key="3">
    <source>
        <dbReference type="RuleBase" id="RU362073"/>
    </source>
</evidence>
<keyword evidence="7" id="KW-1185">Reference proteome</keyword>
<comment type="function">
    <text evidence="3">Flagellin is the subunit protein which polymerizes to form the filaments of bacterial flagella.</text>
</comment>
<dbReference type="GO" id="GO:0009288">
    <property type="term" value="C:bacterial-type flagellum"/>
    <property type="evidence" value="ECO:0007669"/>
    <property type="project" value="UniProtKB-SubCell"/>
</dbReference>
<dbReference type="Gene3D" id="1.20.1330.10">
    <property type="entry name" value="f41 fragment of flagellin, N-terminal domain"/>
    <property type="match status" value="1"/>
</dbReference>
<comment type="similarity">
    <text evidence="1 3">Belongs to the bacterial flagellin family.</text>
</comment>
<comment type="subcellular location">
    <subcellularLocation>
        <location evidence="3">Secreted</location>
    </subcellularLocation>
    <subcellularLocation>
        <location evidence="3">Bacterial flagellum</location>
    </subcellularLocation>
</comment>
<name>A0A840I671_9PROT</name>
<organism evidence="6 7">
    <name type="scientific">Parvularcula dongshanensis</name>
    <dbReference type="NCBI Taxonomy" id="1173995"/>
    <lineage>
        <taxon>Bacteria</taxon>
        <taxon>Pseudomonadati</taxon>
        <taxon>Pseudomonadota</taxon>
        <taxon>Alphaproteobacteria</taxon>
        <taxon>Parvularculales</taxon>
        <taxon>Parvularculaceae</taxon>
        <taxon>Parvularcula</taxon>
    </lineage>
</organism>
<evidence type="ECO:0000313" key="7">
    <source>
        <dbReference type="Proteomes" id="UP000563524"/>
    </source>
</evidence>
<dbReference type="InterPro" id="IPR001492">
    <property type="entry name" value="Flagellin"/>
</dbReference>
<gene>
    <name evidence="6" type="ORF">GGQ59_002175</name>
</gene>
<protein>
    <recommendedName>
        <fullName evidence="3">Flagellin</fullName>
    </recommendedName>
</protein>
<keyword evidence="6" id="KW-0282">Flagellum</keyword>
<evidence type="ECO:0000256" key="1">
    <source>
        <dbReference type="ARBA" id="ARBA00005709"/>
    </source>
</evidence>
<reference evidence="6 7" key="1">
    <citation type="submission" date="2020-08" db="EMBL/GenBank/DDBJ databases">
        <title>Genomic Encyclopedia of Type Strains, Phase IV (KMG-IV): sequencing the most valuable type-strain genomes for metagenomic binning, comparative biology and taxonomic classification.</title>
        <authorList>
            <person name="Goeker M."/>
        </authorList>
    </citation>
    <scope>NUCLEOTIDE SEQUENCE [LARGE SCALE GENOMIC DNA]</scope>
    <source>
        <strain evidence="6 7">DSM 102850</strain>
    </source>
</reference>
<proteinExistence type="inferred from homology"/>
<dbReference type="Gene3D" id="6.10.10.10">
    <property type="entry name" value="Flagellar export chaperone, C-terminal domain"/>
    <property type="match status" value="1"/>
</dbReference>
<dbReference type="Proteomes" id="UP000563524">
    <property type="component" value="Unassembled WGS sequence"/>
</dbReference>
<dbReference type="InterPro" id="IPR042187">
    <property type="entry name" value="Flagellin_C_sub2"/>
</dbReference>
<keyword evidence="6" id="KW-0969">Cilium</keyword>
<dbReference type="SUPFAM" id="SSF64518">
    <property type="entry name" value="Phase 1 flagellin"/>
    <property type="match status" value="1"/>
</dbReference>
<dbReference type="Gene3D" id="3.30.70.2120">
    <property type="match status" value="1"/>
</dbReference>
<dbReference type="Pfam" id="PF00700">
    <property type="entry name" value="Flagellin_C"/>
    <property type="match status" value="1"/>
</dbReference>
<keyword evidence="3" id="KW-0964">Secreted</keyword>